<proteinExistence type="predicted"/>
<accession>A0A7J0H9T0</accession>
<comment type="caution">
    <text evidence="3">The sequence shown here is derived from an EMBL/GenBank/DDBJ whole genome shotgun (WGS) entry which is preliminary data.</text>
</comment>
<evidence type="ECO:0000313" key="4">
    <source>
        <dbReference type="Proteomes" id="UP000585474"/>
    </source>
</evidence>
<dbReference type="Proteomes" id="UP000585474">
    <property type="component" value="Unassembled WGS sequence"/>
</dbReference>
<organism evidence="3 4">
    <name type="scientific">Actinidia rufa</name>
    <dbReference type="NCBI Taxonomy" id="165716"/>
    <lineage>
        <taxon>Eukaryota</taxon>
        <taxon>Viridiplantae</taxon>
        <taxon>Streptophyta</taxon>
        <taxon>Embryophyta</taxon>
        <taxon>Tracheophyta</taxon>
        <taxon>Spermatophyta</taxon>
        <taxon>Magnoliopsida</taxon>
        <taxon>eudicotyledons</taxon>
        <taxon>Gunneridae</taxon>
        <taxon>Pentapetalae</taxon>
        <taxon>asterids</taxon>
        <taxon>Ericales</taxon>
        <taxon>Actinidiaceae</taxon>
        <taxon>Actinidia</taxon>
    </lineage>
</organism>
<reference evidence="3 4" key="1">
    <citation type="submission" date="2019-07" db="EMBL/GenBank/DDBJ databases">
        <title>De Novo Assembly of kiwifruit Actinidia rufa.</title>
        <authorList>
            <person name="Sugita-Konishi S."/>
            <person name="Sato K."/>
            <person name="Mori E."/>
            <person name="Abe Y."/>
            <person name="Kisaki G."/>
            <person name="Hamano K."/>
            <person name="Suezawa K."/>
            <person name="Otani M."/>
            <person name="Fukuda T."/>
            <person name="Manabe T."/>
            <person name="Gomi K."/>
            <person name="Tabuchi M."/>
            <person name="Akimitsu K."/>
            <person name="Kataoka I."/>
        </authorList>
    </citation>
    <scope>NUCLEOTIDE SEQUENCE [LARGE SCALE GENOMIC DNA]</scope>
    <source>
        <strain evidence="4">cv. Fuchu</strain>
    </source>
</reference>
<evidence type="ECO:0000256" key="2">
    <source>
        <dbReference type="SAM" id="Phobius"/>
    </source>
</evidence>
<evidence type="ECO:0000256" key="1">
    <source>
        <dbReference type="SAM" id="MobiDB-lite"/>
    </source>
</evidence>
<feature type="compositionally biased region" description="Low complexity" evidence="1">
    <location>
        <begin position="37"/>
        <end position="50"/>
    </location>
</feature>
<keyword evidence="2" id="KW-1133">Transmembrane helix</keyword>
<evidence type="ECO:0000313" key="3">
    <source>
        <dbReference type="EMBL" id="GFZ19880.1"/>
    </source>
</evidence>
<feature type="transmembrane region" description="Helical" evidence="2">
    <location>
        <begin position="80"/>
        <end position="111"/>
    </location>
</feature>
<dbReference type="EMBL" id="BJWL01000028">
    <property type="protein sequence ID" value="GFZ19880.1"/>
    <property type="molecule type" value="Genomic_DNA"/>
</dbReference>
<name>A0A7J0H9T0_9ERIC</name>
<protein>
    <submittedName>
        <fullName evidence="3">Uncharacterized protein</fullName>
    </submittedName>
</protein>
<dbReference type="AlphaFoldDB" id="A0A7J0H9T0"/>
<gene>
    <name evidence="3" type="ORF">Acr_28g0005850</name>
</gene>
<keyword evidence="4" id="KW-1185">Reference proteome</keyword>
<feature type="region of interest" description="Disordered" evidence="1">
    <location>
        <begin position="1"/>
        <end position="59"/>
    </location>
</feature>
<keyword evidence="2" id="KW-0472">Membrane</keyword>
<sequence length="112" mass="11738">MATIARQYPATPPNPRTDPTHGLAQTVAQANPCQPIAKPAQPSHSSHPHPATSPPPSIATCDPTSHLRFCDLIAALSSPIYIAICIVVAASSCLVRLMVDCCCLVLAPYLAI</sequence>
<keyword evidence="2" id="KW-0812">Transmembrane</keyword>